<feature type="domain" description="SCP2" evidence="2">
    <location>
        <begin position="33"/>
        <end position="131"/>
    </location>
</feature>
<sequence length="176" mass="20117">MLNLGSVLLRLSEPLLPMSRHVPFLLQQWVLEALLRRWLARPLEEGEFDLLAGRWLRLEVNDLGLAWNLTRDQHGLRLADRSPADVLIKGNWREFLLLASRLEDPDTLFFRRRLVIEGDTDLGLAVKNLMDSLDPEELPPRLWALLQQMGKAVQHRAGTDAACQSQAEEARALRNG</sequence>
<dbReference type="HAMAP" id="MF_02231">
    <property type="entry name" value="UbiT"/>
    <property type="match status" value="1"/>
</dbReference>
<keyword evidence="1" id="KW-0831">Ubiquinone biosynthesis</keyword>
<gene>
    <name evidence="1" type="primary">ubiT</name>
    <name evidence="3" type="ORF">BVH74_10560</name>
</gene>
<dbReference type="GO" id="GO:0006744">
    <property type="term" value="P:ubiquinone biosynthetic process"/>
    <property type="evidence" value="ECO:0007669"/>
    <property type="project" value="UniProtKB-UniRule"/>
</dbReference>
<dbReference type="EMBL" id="CP020100">
    <property type="protein sequence ID" value="AQZ95162.1"/>
    <property type="molecule type" value="Genomic_DNA"/>
</dbReference>
<dbReference type="Pfam" id="PF02036">
    <property type="entry name" value="SCP2"/>
    <property type="match status" value="1"/>
</dbReference>
<dbReference type="Proteomes" id="UP000243488">
    <property type="component" value="Chromosome"/>
</dbReference>
<dbReference type="InterPro" id="IPR016830">
    <property type="entry name" value="UbiT"/>
</dbReference>
<dbReference type="SUPFAM" id="SSF55718">
    <property type="entry name" value="SCP-like"/>
    <property type="match status" value="1"/>
</dbReference>
<organism evidence="3 4">
    <name type="scientific">Halopseudomonas phragmitis</name>
    <dbReference type="NCBI Taxonomy" id="1931241"/>
    <lineage>
        <taxon>Bacteria</taxon>
        <taxon>Pseudomonadati</taxon>
        <taxon>Pseudomonadota</taxon>
        <taxon>Gammaproteobacteria</taxon>
        <taxon>Pseudomonadales</taxon>
        <taxon>Pseudomonadaceae</taxon>
        <taxon>Halopseudomonas</taxon>
    </lineage>
</organism>
<accession>A0A1V0B5F0</accession>
<dbReference type="InterPro" id="IPR036527">
    <property type="entry name" value="SCP2_sterol-bd_dom_sf"/>
</dbReference>
<evidence type="ECO:0000256" key="1">
    <source>
        <dbReference type="HAMAP-Rule" id="MF_02231"/>
    </source>
</evidence>
<dbReference type="PIRSF" id="PIRSF025550">
    <property type="entry name" value="UCP025550_lpd_carrier"/>
    <property type="match status" value="1"/>
</dbReference>
<name>A0A1V0B5F0_9GAMM</name>
<protein>
    <recommendedName>
        <fullName evidence="1">Ubiquinone biosynthesis accessory factor UbiT</fullName>
    </recommendedName>
</protein>
<dbReference type="UniPathway" id="UPA00232"/>
<evidence type="ECO:0000259" key="2">
    <source>
        <dbReference type="Pfam" id="PF02036"/>
    </source>
</evidence>
<dbReference type="InterPro" id="IPR003033">
    <property type="entry name" value="SCP2_sterol-bd_dom"/>
</dbReference>
<evidence type="ECO:0000313" key="3">
    <source>
        <dbReference type="EMBL" id="AQZ95162.1"/>
    </source>
</evidence>
<proteinExistence type="inferred from homology"/>
<comment type="pathway">
    <text evidence="1">Cofactor biosynthesis; ubiquinone biosynthesis.</text>
</comment>
<comment type="similarity">
    <text evidence="1">Belongs to the UbiT family.</text>
</comment>
<dbReference type="STRING" id="1931241.BVH74_10560"/>
<dbReference type="RefSeq" id="WP_080050030.1">
    <property type="nucleotide sequence ID" value="NZ_CP020100.1"/>
</dbReference>
<evidence type="ECO:0000313" key="4">
    <source>
        <dbReference type="Proteomes" id="UP000243488"/>
    </source>
</evidence>
<comment type="function">
    <text evidence="1">Required for O(2)-independent ubiquinone (coenzyme Q) biosynthesis. Likely functions as an accessory factor.</text>
</comment>
<dbReference type="AlphaFoldDB" id="A0A1V0B5F0"/>
<keyword evidence="4" id="KW-1185">Reference proteome</keyword>
<reference evidence="3 4" key="1">
    <citation type="submission" date="2017-03" db="EMBL/GenBank/DDBJ databases">
        <title>Complete genome sequence of the novel DNRA strain Pseudomonas sp. S-6-2 isolated from Chinese polluted river sediment. Journal of Biotechnology.</title>
        <authorList>
            <person name="Li J."/>
            <person name="Xiang F."/>
            <person name="Wang L."/>
            <person name="Xi L."/>
            <person name="Liu J."/>
        </authorList>
    </citation>
    <scope>NUCLEOTIDE SEQUENCE [LARGE SCALE GENOMIC DNA]</scope>
    <source>
        <strain evidence="3 4">S-6-2</strain>
    </source>
</reference>
<dbReference type="KEGG" id="ppha:BVH74_10560"/>